<evidence type="ECO:0000256" key="4">
    <source>
        <dbReference type="ARBA" id="ARBA00005225"/>
    </source>
</evidence>
<keyword evidence="11 16" id="KW-0067">ATP-binding</keyword>
<feature type="binding site" evidence="16">
    <location>
        <position position="67"/>
    </location>
    <ligand>
        <name>substrate</name>
    </ligand>
</feature>
<dbReference type="InterPro" id="IPR043129">
    <property type="entry name" value="ATPase_NBD"/>
</dbReference>
<dbReference type="PANTHER" id="PTHR34265">
    <property type="entry name" value="TYPE III PANTOTHENATE KINASE"/>
    <property type="match status" value="1"/>
</dbReference>
<comment type="catalytic activity">
    <reaction evidence="1 16">
        <text>(R)-pantothenate + ATP = (R)-4'-phosphopantothenate + ADP + H(+)</text>
        <dbReference type="Rhea" id="RHEA:16373"/>
        <dbReference type="ChEBI" id="CHEBI:10986"/>
        <dbReference type="ChEBI" id="CHEBI:15378"/>
        <dbReference type="ChEBI" id="CHEBI:29032"/>
        <dbReference type="ChEBI" id="CHEBI:30616"/>
        <dbReference type="ChEBI" id="CHEBI:456216"/>
        <dbReference type="EC" id="2.7.1.33"/>
    </reaction>
</comment>
<feature type="binding site" evidence="16">
    <location>
        <position position="98"/>
    </location>
    <ligand>
        <name>ATP</name>
        <dbReference type="ChEBI" id="CHEBI:30616"/>
    </ligand>
</feature>
<dbReference type="EMBL" id="DRUY01000241">
    <property type="protein sequence ID" value="HHI66280.1"/>
    <property type="molecule type" value="Genomic_DNA"/>
</dbReference>
<keyword evidence="8 16" id="KW-0808">Transferase</keyword>
<evidence type="ECO:0000256" key="14">
    <source>
        <dbReference type="ARBA" id="ARBA00038036"/>
    </source>
</evidence>
<comment type="subunit">
    <text evidence="5 16">Homodimer.</text>
</comment>
<evidence type="ECO:0000256" key="12">
    <source>
        <dbReference type="ARBA" id="ARBA00022958"/>
    </source>
</evidence>
<comment type="function">
    <text evidence="16">Catalyzes the phosphorylation of pantothenate (Pan), the first step in CoA biosynthesis.</text>
</comment>
<dbReference type="GO" id="GO:0004594">
    <property type="term" value="F:pantothenate kinase activity"/>
    <property type="evidence" value="ECO:0007669"/>
    <property type="project" value="UniProtKB-UniRule"/>
</dbReference>
<evidence type="ECO:0000256" key="5">
    <source>
        <dbReference type="ARBA" id="ARBA00011738"/>
    </source>
</evidence>
<keyword evidence="10 16" id="KW-0418">Kinase</keyword>
<sequence length="220" mass="24982">MFVDNKLKTHILDNWLKENMIDNKTVCFVSSVNLAIEEQVLSFLNSRSFFVNIIRPKDLVGIIEVEYNIDMIGIDRLLHSLGASLFYGDKVCVVDMGTAITVDLMKDNVYKGGFIMPGLDLICKSMAIFLPQLPKVDIAISHKNVPSKNTSDALNNGIFYSTVFGLEGIVRSWHEKFGEFTTVLTGGSARFFESELSWPYFPHLTLWGIYKYAEYKESHF</sequence>
<feature type="binding site" evidence="16">
    <location>
        <position position="150"/>
    </location>
    <ligand>
        <name>substrate</name>
    </ligand>
</feature>
<comment type="similarity">
    <text evidence="14 16">Belongs to the type III pantothenate kinase family.</text>
</comment>
<organism evidence="17">
    <name type="scientific">Thermodesulfobium narugense</name>
    <dbReference type="NCBI Taxonomy" id="184064"/>
    <lineage>
        <taxon>Bacteria</taxon>
        <taxon>Pseudomonadati</taxon>
        <taxon>Thermodesulfobiota</taxon>
        <taxon>Thermodesulfobiia</taxon>
        <taxon>Thermodesulfobiales</taxon>
        <taxon>Thermodesulfobiaceae</taxon>
        <taxon>Thermodesulfobium</taxon>
    </lineage>
</organism>
<evidence type="ECO:0000256" key="6">
    <source>
        <dbReference type="ARBA" id="ARBA00012102"/>
    </source>
</evidence>
<dbReference type="CDD" id="cd24015">
    <property type="entry name" value="ASKHA_NBD_PanK-III"/>
    <property type="match status" value="1"/>
</dbReference>
<evidence type="ECO:0000256" key="3">
    <source>
        <dbReference type="ARBA" id="ARBA00004496"/>
    </source>
</evidence>
<dbReference type="SUPFAM" id="SSF53067">
    <property type="entry name" value="Actin-like ATPase domain"/>
    <property type="match status" value="1"/>
</dbReference>
<gene>
    <name evidence="16" type="primary">coaX</name>
    <name evidence="17" type="ORF">ENL70_07020</name>
</gene>
<feature type="binding site" evidence="16">
    <location>
        <begin position="6"/>
        <end position="13"/>
    </location>
    <ligand>
        <name>ATP</name>
        <dbReference type="ChEBI" id="CHEBI:30616"/>
    </ligand>
</feature>
<accession>A0A7C5KDU4</accession>
<name>A0A7C5KDU4_9BACT</name>
<dbReference type="EC" id="2.7.1.33" evidence="6 16"/>
<feature type="active site" description="Proton acceptor" evidence="16">
    <location>
        <position position="75"/>
    </location>
</feature>
<comment type="caution">
    <text evidence="17">The sequence shown here is derived from an EMBL/GenBank/DDBJ whole genome shotgun (WGS) entry which is preliminary data.</text>
</comment>
<comment type="cofactor">
    <cofactor evidence="2">
        <name>K(+)</name>
        <dbReference type="ChEBI" id="CHEBI:29103"/>
    </cofactor>
</comment>
<dbReference type="NCBIfam" id="TIGR00671">
    <property type="entry name" value="baf"/>
    <property type="match status" value="1"/>
</dbReference>
<dbReference type="GO" id="GO:0015937">
    <property type="term" value="P:coenzyme A biosynthetic process"/>
    <property type="evidence" value="ECO:0007669"/>
    <property type="project" value="UniProtKB-UniRule"/>
</dbReference>
<dbReference type="InterPro" id="IPR004619">
    <property type="entry name" value="Type_III_PanK"/>
</dbReference>
<dbReference type="Gene3D" id="3.30.420.40">
    <property type="match status" value="2"/>
</dbReference>
<evidence type="ECO:0000256" key="9">
    <source>
        <dbReference type="ARBA" id="ARBA00022741"/>
    </source>
</evidence>
<keyword evidence="16" id="KW-0479">Metal-binding</keyword>
<feature type="binding site" evidence="16">
    <location>
        <position position="95"/>
    </location>
    <ligand>
        <name>K(+)</name>
        <dbReference type="ChEBI" id="CHEBI:29103"/>
    </ligand>
</feature>
<dbReference type="UniPathway" id="UPA00241">
    <property type="reaction ID" value="UER00352"/>
</dbReference>
<keyword evidence="7 16" id="KW-0963">Cytoplasm</keyword>
<protein>
    <recommendedName>
        <fullName evidence="15 16">Type III pantothenate kinase</fullName>
        <ecNumber evidence="6 16">2.7.1.33</ecNumber>
    </recommendedName>
    <alternativeName>
        <fullName evidence="16">PanK-III</fullName>
    </alternativeName>
    <alternativeName>
        <fullName evidence="16">Pantothenic acid kinase</fullName>
    </alternativeName>
</protein>
<comment type="cofactor">
    <cofactor evidence="16">
        <name>NH4(+)</name>
        <dbReference type="ChEBI" id="CHEBI:28938"/>
    </cofactor>
    <cofactor evidence="16">
        <name>K(+)</name>
        <dbReference type="ChEBI" id="CHEBI:29103"/>
    </cofactor>
    <text evidence="16">A monovalent cation. Ammonium or potassium.</text>
</comment>
<dbReference type="PANTHER" id="PTHR34265:SF1">
    <property type="entry name" value="TYPE III PANTOTHENATE KINASE"/>
    <property type="match status" value="1"/>
</dbReference>
<feature type="binding site" evidence="16">
    <location>
        <begin position="73"/>
        <end position="76"/>
    </location>
    <ligand>
        <name>substrate</name>
    </ligand>
</feature>
<dbReference type="GO" id="GO:0005737">
    <property type="term" value="C:cytoplasm"/>
    <property type="evidence" value="ECO:0007669"/>
    <property type="project" value="UniProtKB-SubCell"/>
</dbReference>
<evidence type="ECO:0000256" key="11">
    <source>
        <dbReference type="ARBA" id="ARBA00022840"/>
    </source>
</evidence>
<dbReference type="Pfam" id="PF03309">
    <property type="entry name" value="Pan_kinase"/>
    <property type="match status" value="1"/>
</dbReference>
<dbReference type="GO" id="GO:0046872">
    <property type="term" value="F:metal ion binding"/>
    <property type="evidence" value="ECO:0007669"/>
    <property type="project" value="UniProtKB-KW"/>
</dbReference>
<evidence type="ECO:0000313" key="17">
    <source>
        <dbReference type="EMBL" id="HHI66280.1"/>
    </source>
</evidence>
<evidence type="ECO:0000256" key="2">
    <source>
        <dbReference type="ARBA" id="ARBA00001958"/>
    </source>
</evidence>
<dbReference type="AlphaFoldDB" id="A0A7C5KDU4"/>
<evidence type="ECO:0000256" key="10">
    <source>
        <dbReference type="ARBA" id="ARBA00022777"/>
    </source>
</evidence>
<dbReference type="HAMAP" id="MF_01274">
    <property type="entry name" value="Pantothen_kinase_3"/>
    <property type="match status" value="1"/>
</dbReference>
<comment type="subcellular location">
    <subcellularLocation>
        <location evidence="3 16">Cytoplasm</location>
    </subcellularLocation>
</comment>
<evidence type="ECO:0000256" key="1">
    <source>
        <dbReference type="ARBA" id="ARBA00001206"/>
    </source>
</evidence>
<evidence type="ECO:0000256" key="7">
    <source>
        <dbReference type="ARBA" id="ARBA00022490"/>
    </source>
</evidence>
<keyword evidence="13 16" id="KW-0173">Coenzyme A biosynthesis</keyword>
<comment type="pathway">
    <text evidence="4 16">Cofactor biosynthesis; coenzyme A biosynthesis; CoA from (R)-pantothenate: step 1/5.</text>
</comment>
<evidence type="ECO:0000256" key="13">
    <source>
        <dbReference type="ARBA" id="ARBA00022993"/>
    </source>
</evidence>
<evidence type="ECO:0000256" key="16">
    <source>
        <dbReference type="HAMAP-Rule" id="MF_01274"/>
    </source>
</evidence>
<proteinExistence type="inferred from homology"/>
<evidence type="ECO:0000256" key="15">
    <source>
        <dbReference type="ARBA" id="ARBA00040883"/>
    </source>
</evidence>
<keyword evidence="12 16" id="KW-0630">Potassium</keyword>
<keyword evidence="9 16" id="KW-0547">Nucleotide-binding</keyword>
<evidence type="ECO:0000256" key="8">
    <source>
        <dbReference type="ARBA" id="ARBA00022679"/>
    </source>
</evidence>
<dbReference type="GO" id="GO:0005524">
    <property type="term" value="F:ATP binding"/>
    <property type="evidence" value="ECO:0007669"/>
    <property type="project" value="UniProtKB-UniRule"/>
</dbReference>
<reference evidence="17" key="1">
    <citation type="journal article" date="2020" name="mSystems">
        <title>Genome- and Community-Level Interaction Insights into Carbon Utilization and Element Cycling Functions of Hydrothermarchaeota in Hydrothermal Sediment.</title>
        <authorList>
            <person name="Zhou Z."/>
            <person name="Liu Y."/>
            <person name="Xu W."/>
            <person name="Pan J."/>
            <person name="Luo Z.H."/>
            <person name="Li M."/>
        </authorList>
    </citation>
    <scope>NUCLEOTIDE SEQUENCE [LARGE SCALE GENOMIC DNA]</scope>
    <source>
        <strain evidence="17">SpSt-1019</strain>
    </source>
</reference>